<dbReference type="EMBL" id="RKLY01000001">
    <property type="protein sequence ID" value="TGD25300.1"/>
    <property type="molecule type" value="Genomic_DNA"/>
</dbReference>
<proteinExistence type="predicted"/>
<evidence type="ECO:0000313" key="2">
    <source>
        <dbReference type="Proteomes" id="UP000298021"/>
    </source>
</evidence>
<dbReference type="AlphaFoldDB" id="A0A4Z0JQG9"/>
<gene>
    <name evidence="1" type="ORF">EGT49_00030</name>
</gene>
<keyword evidence="2" id="KW-1185">Reference proteome</keyword>
<name>A0A4Z0JQG9_9LACO</name>
<accession>A0A4Z0JQG9</accession>
<comment type="caution">
    <text evidence="1">The sequence shown here is derived from an EMBL/GenBank/DDBJ whole genome shotgun (WGS) entry which is preliminary data.</text>
</comment>
<dbReference type="Proteomes" id="UP000298021">
    <property type="component" value="Unassembled WGS sequence"/>
</dbReference>
<reference evidence="1 2" key="1">
    <citation type="submission" date="2018-10" db="EMBL/GenBank/DDBJ databases">
        <title>Lactobacillus sp. R7 and Lactobacillus sp. R19 isolated from fermented mustard green product of Taiwan.</title>
        <authorList>
            <person name="Lin S.-T."/>
        </authorList>
    </citation>
    <scope>NUCLEOTIDE SEQUENCE [LARGE SCALE GENOMIC DNA]</scope>
    <source>
        <strain evidence="1 2">BCRC 81127</strain>
    </source>
</reference>
<protein>
    <submittedName>
        <fullName evidence="1">Uncharacterized protein</fullName>
    </submittedName>
</protein>
<organism evidence="1 2">
    <name type="scientific">Companilactobacillus suantsaicola</name>
    <dbReference type="NCBI Taxonomy" id="2487723"/>
    <lineage>
        <taxon>Bacteria</taxon>
        <taxon>Bacillati</taxon>
        <taxon>Bacillota</taxon>
        <taxon>Bacilli</taxon>
        <taxon>Lactobacillales</taxon>
        <taxon>Lactobacillaceae</taxon>
        <taxon>Companilactobacillus</taxon>
    </lineage>
</organism>
<sequence>MLFFLGGVKYAVLHSKADFGWNAAGTILSFCKVRKISKLGLLVSAKALTRIWRLSQIGFAIPD</sequence>
<evidence type="ECO:0000313" key="1">
    <source>
        <dbReference type="EMBL" id="TGD25300.1"/>
    </source>
</evidence>